<organism evidence="3 4">
    <name type="scientific">Psychromarinibacter sediminicola</name>
    <dbReference type="NCBI Taxonomy" id="3033385"/>
    <lineage>
        <taxon>Bacteria</taxon>
        <taxon>Pseudomonadati</taxon>
        <taxon>Pseudomonadota</taxon>
        <taxon>Alphaproteobacteria</taxon>
        <taxon>Rhodobacterales</taxon>
        <taxon>Paracoccaceae</taxon>
        <taxon>Psychromarinibacter</taxon>
    </lineage>
</organism>
<name>A0AAE3NQ38_9RHOB</name>
<evidence type="ECO:0000259" key="2">
    <source>
        <dbReference type="Pfam" id="PF16117"/>
    </source>
</evidence>
<dbReference type="AlphaFoldDB" id="A0AAE3NQ38"/>
<dbReference type="Pfam" id="PF16117">
    <property type="entry name" value="DUF4833"/>
    <property type="match status" value="1"/>
</dbReference>
<keyword evidence="4" id="KW-1185">Reference proteome</keyword>
<dbReference type="Proteomes" id="UP001220964">
    <property type="component" value="Unassembled WGS sequence"/>
</dbReference>
<sequence length="201" mass="21993">MNRRQLLASSGAAALALPFGSAADAAQLTSVRVERNARLPLVRPDWPVPDDPNQKFFIQRSTNANTLVFAVNYNGDGSVSQSDPSHIYWRRYASNGARKPLKPIERLIAGAIQVRKRPEPDAWDIIVRPMQRLNMVVIQTGPHETQLIGHIGGVRARPIYCYADVDESGLIPRVTALSMHGLLPGGGAISEYYSVAGGQIR</sequence>
<feature type="signal peptide" evidence="1">
    <location>
        <begin position="1"/>
        <end position="25"/>
    </location>
</feature>
<protein>
    <submittedName>
        <fullName evidence="3">DUF4833 domain-containing protein</fullName>
    </submittedName>
</protein>
<feature type="domain" description="DUF4833" evidence="2">
    <location>
        <begin position="56"/>
        <end position="181"/>
    </location>
</feature>
<gene>
    <name evidence="3" type="ORF">P1J78_04710</name>
</gene>
<keyword evidence="1" id="KW-0732">Signal</keyword>
<accession>A0AAE3NQ38</accession>
<dbReference type="RefSeq" id="WP_275566170.1">
    <property type="nucleotide sequence ID" value="NZ_JARGYC010000008.1"/>
</dbReference>
<feature type="chain" id="PRO_5041912279" evidence="1">
    <location>
        <begin position="26"/>
        <end position="201"/>
    </location>
</feature>
<evidence type="ECO:0000256" key="1">
    <source>
        <dbReference type="SAM" id="SignalP"/>
    </source>
</evidence>
<proteinExistence type="predicted"/>
<evidence type="ECO:0000313" key="4">
    <source>
        <dbReference type="Proteomes" id="UP001220964"/>
    </source>
</evidence>
<dbReference type="InterPro" id="IPR006311">
    <property type="entry name" value="TAT_signal"/>
</dbReference>
<dbReference type="PROSITE" id="PS51318">
    <property type="entry name" value="TAT"/>
    <property type="match status" value="1"/>
</dbReference>
<reference evidence="3" key="1">
    <citation type="submission" date="2023-03" db="EMBL/GenBank/DDBJ databases">
        <title>Multiphase analysis and comparison of six strains from genera Psychromarinibacter, Lutimaribacter, and Maritimibacter, including a novel species: Psychromarinibacter sediminicola sp. nov.</title>
        <authorList>
            <person name="Wang Y.-H."/>
            <person name="Ye M.-Q."/>
            <person name="Du Z.-J."/>
        </authorList>
    </citation>
    <scope>NUCLEOTIDE SEQUENCE</scope>
    <source>
        <strain evidence="3">C21-152</strain>
    </source>
</reference>
<dbReference type="EMBL" id="JARGYC010000008">
    <property type="protein sequence ID" value="MDF0600026.1"/>
    <property type="molecule type" value="Genomic_DNA"/>
</dbReference>
<comment type="caution">
    <text evidence="3">The sequence shown here is derived from an EMBL/GenBank/DDBJ whole genome shotgun (WGS) entry which is preliminary data.</text>
</comment>
<dbReference type="InterPro" id="IPR032269">
    <property type="entry name" value="DUF4833"/>
</dbReference>
<evidence type="ECO:0000313" key="3">
    <source>
        <dbReference type="EMBL" id="MDF0600026.1"/>
    </source>
</evidence>